<gene>
    <name evidence="1" type="ORF">RchiOBHm_Chr4g0428301</name>
</gene>
<dbReference type="Gramene" id="PRQ39721">
    <property type="protein sequence ID" value="PRQ39721"/>
    <property type="gene ID" value="RchiOBHm_Chr4g0428301"/>
</dbReference>
<name>A0A2P6QZW1_ROSCH</name>
<protein>
    <submittedName>
        <fullName evidence="1">Uncharacterized protein</fullName>
    </submittedName>
</protein>
<comment type="caution">
    <text evidence="1">The sequence shown here is derived from an EMBL/GenBank/DDBJ whole genome shotgun (WGS) entry which is preliminary data.</text>
</comment>
<dbReference type="Proteomes" id="UP000238479">
    <property type="component" value="Chromosome 4"/>
</dbReference>
<sequence length="119" mass="13808">MAYGSGPWFAQLLGLQRRYYFWSRSVEFEIGFVIAVDNYSGVEVKFRRDFSVDGVDRILFSTCRAAEHQALDPMAVHGFKEFSDRSEEAFGQVRWVQTERSCDGIMTVHFDDLRHAEKV</sequence>
<dbReference type="EMBL" id="PDCK01000042">
    <property type="protein sequence ID" value="PRQ39721.1"/>
    <property type="molecule type" value="Genomic_DNA"/>
</dbReference>
<reference evidence="1 2" key="1">
    <citation type="journal article" date="2018" name="Nat. Genet.">
        <title>The Rosa genome provides new insights in the design of modern roses.</title>
        <authorList>
            <person name="Bendahmane M."/>
        </authorList>
    </citation>
    <scope>NUCLEOTIDE SEQUENCE [LARGE SCALE GENOMIC DNA]</scope>
    <source>
        <strain evidence="2">cv. Old Blush</strain>
    </source>
</reference>
<organism evidence="1 2">
    <name type="scientific">Rosa chinensis</name>
    <name type="common">China rose</name>
    <dbReference type="NCBI Taxonomy" id="74649"/>
    <lineage>
        <taxon>Eukaryota</taxon>
        <taxon>Viridiplantae</taxon>
        <taxon>Streptophyta</taxon>
        <taxon>Embryophyta</taxon>
        <taxon>Tracheophyta</taxon>
        <taxon>Spermatophyta</taxon>
        <taxon>Magnoliopsida</taxon>
        <taxon>eudicotyledons</taxon>
        <taxon>Gunneridae</taxon>
        <taxon>Pentapetalae</taxon>
        <taxon>rosids</taxon>
        <taxon>fabids</taxon>
        <taxon>Rosales</taxon>
        <taxon>Rosaceae</taxon>
        <taxon>Rosoideae</taxon>
        <taxon>Rosoideae incertae sedis</taxon>
        <taxon>Rosa</taxon>
    </lineage>
</organism>
<evidence type="ECO:0000313" key="1">
    <source>
        <dbReference type="EMBL" id="PRQ39721.1"/>
    </source>
</evidence>
<evidence type="ECO:0000313" key="2">
    <source>
        <dbReference type="Proteomes" id="UP000238479"/>
    </source>
</evidence>
<dbReference type="AlphaFoldDB" id="A0A2P6QZW1"/>
<keyword evidence="2" id="KW-1185">Reference proteome</keyword>
<accession>A0A2P6QZW1</accession>
<proteinExistence type="predicted"/>